<accession>A0AAN8P7N2</accession>
<dbReference type="AlphaFoldDB" id="A0AAN8P7N2"/>
<dbReference type="Proteomes" id="UP001372834">
    <property type="component" value="Unassembled WGS sequence"/>
</dbReference>
<evidence type="ECO:0000313" key="3">
    <source>
        <dbReference type="Proteomes" id="UP001372834"/>
    </source>
</evidence>
<comment type="caution">
    <text evidence="2">The sequence shown here is derived from an EMBL/GenBank/DDBJ whole genome shotgun (WGS) entry which is preliminary data.</text>
</comment>
<feature type="compositionally biased region" description="Polar residues" evidence="1">
    <location>
        <begin position="249"/>
        <end position="265"/>
    </location>
</feature>
<dbReference type="EMBL" id="JAWJWE010000039">
    <property type="protein sequence ID" value="KAK6621156.1"/>
    <property type="molecule type" value="Genomic_DNA"/>
</dbReference>
<evidence type="ECO:0000313" key="2">
    <source>
        <dbReference type="EMBL" id="KAK6621156.1"/>
    </source>
</evidence>
<feature type="compositionally biased region" description="Basic residues" evidence="1">
    <location>
        <begin position="352"/>
        <end position="363"/>
    </location>
</feature>
<feature type="compositionally biased region" description="Acidic residues" evidence="1">
    <location>
        <begin position="185"/>
        <end position="221"/>
    </location>
</feature>
<evidence type="ECO:0008006" key="4">
    <source>
        <dbReference type="Google" id="ProtNLM"/>
    </source>
</evidence>
<organism evidence="2 3">
    <name type="scientific">Polyplax serrata</name>
    <name type="common">Common mouse louse</name>
    <dbReference type="NCBI Taxonomy" id="468196"/>
    <lineage>
        <taxon>Eukaryota</taxon>
        <taxon>Metazoa</taxon>
        <taxon>Ecdysozoa</taxon>
        <taxon>Arthropoda</taxon>
        <taxon>Hexapoda</taxon>
        <taxon>Insecta</taxon>
        <taxon>Pterygota</taxon>
        <taxon>Neoptera</taxon>
        <taxon>Paraneoptera</taxon>
        <taxon>Psocodea</taxon>
        <taxon>Troctomorpha</taxon>
        <taxon>Phthiraptera</taxon>
        <taxon>Anoplura</taxon>
        <taxon>Polyplacidae</taxon>
        <taxon>Polyplax</taxon>
    </lineage>
</organism>
<gene>
    <name evidence="2" type="ORF">RUM43_011462</name>
</gene>
<sequence length="535" mass="60355">MSLLFADIFEAIRHLRLCKGTTEKGILCYVEERIGGSLSTSHLDSNVKFELNNSTQEDKMFDEHFPLEEVIQAIESLQGTKGSTGKQIIEFIRNQGKEFSEEKMLKAIRALQKLVDEGVLVKNGKRYSFAKKPALPKDDDCDEEEAKDCDEGCGDEEEDDETSEEEESDDDDEEEEECNQCPKAEEDDDDDDDDEEESESEEEEEEEEEEEDDDDEECDDNDGPKNDGDNELGGTPGIVEPSGGVVHVLSNTQNPLLKGETNPNPKASEKKGITEGKHQLNPEKSKNIIPHNNAGKDDKCKFIEKTELKKADKKKKMKVGSKESGIGRAKKVKNANSDHDKNKDSKSPERKGRNKKQRSKVNKYRSVSPLKRGKCAVYSLKMDNSMELGPFSKSSQLFPETTKTDIDLTFEKNVEDTAMDYDLFRHRSPNGPPPPNTPGVHVNRKESCCSDFDKYIDDDIKMQSLYEPQFSLAVNLDSNSMNNVRGDVETRYFKDSGDCHGREKHKRDRSFDCENFSSDVAAKSLCSVCKKKRIS</sequence>
<feature type="compositionally biased region" description="Basic and acidic residues" evidence="1">
    <location>
        <begin position="336"/>
        <end position="351"/>
    </location>
</feature>
<feature type="region of interest" description="Disordered" evidence="1">
    <location>
        <begin position="131"/>
        <end position="368"/>
    </location>
</feature>
<protein>
    <recommendedName>
        <fullName evidence="4">H15 domain-containing protein</fullName>
    </recommendedName>
</protein>
<feature type="compositionally biased region" description="Basic and acidic residues" evidence="1">
    <location>
        <begin position="267"/>
        <end position="286"/>
    </location>
</feature>
<reference evidence="2 3" key="1">
    <citation type="submission" date="2023-10" db="EMBL/GenBank/DDBJ databases">
        <title>Genomes of two closely related lineages of the louse Polyplax serrata with different host specificities.</title>
        <authorList>
            <person name="Martinu J."/>
            <person name="Tarabai H."/>
            <person name="Stefka J."/>
            <person name="Hypsa V."/>
        </authorList>
    </citation>
    <scope>NUCLEOTIDE SEQUENCE [LARGE SCALE GENOMIC DNA]</scope>
    <source>
        <strain evidence="2">HR10_N</strain>
    </source>
</reference>
<feature type="compositionally biased region" description="Basic and acidic residues" evidence="1">
    <location>
        <begin position="294"/>
        <end position="310"/>
    </location>
</feature>
<evidence type="ECO:0000256" key="1">
    <source>
        <dbReference type="SAM" id="MobiDB-lite"/>
    </source>
</evidence>
<proteinExistence type="predicted"/>
<name>A0AAN8P7N2_POLSC</name>
<feature type="compositionally biased region" description="Acidic residues" evidence="1">
    <location>
        <begin position="139"/>
        <end position="178"/>
    </location>
</feature>